<dbReference type="Gene3D" id="3.40.50.720">
    <property type="entry name" value="NAD(P)-binding Rossmann-like Domain"/>
    <property type="match status" value="1"/>
</dbReference>
<proteinExistence type="predicted"/>
<dbReference type="Proteomes" id="UP001055453">
    <property type="component" value="Chromosome"/>
</dbReference>
<gene>
    <name evidence="1" type="ORF">ANSO36C_55250</name>
</gene>
<keyword evidence="2" id="KW-1185">Reference proteome</keyword>
<sequence>MIRGCIQLGSVPKDDTMVNLTPVDYASQAIIYLSQQPTSLGKVFHLINPQPLPWEEVVNSIVSFGLSTSTN</sequence>
<reference evidence="1" key="1">
    <citation type="submission" date="2022-04" db="EMBL/GenBank/DDBJ databases">
        <title>Complete genome sequence of a cyanobacterium, Nostoc sp. SO-36, isolated in Antarctica.</title>
        <authorList>
            <person name="Kanesaki Y."/>
            <person name="Effendi D."/>
            <person name="Sakamoto T."/>
            <person name="Ohtani S."/>
            <person name="Awai K."/>
        </authorList>
    </citation>
    <scope>NUCLEOTIDE SEQUENCE</scope>
    <source>
        <strain evidence="1">SO-36</strain>
    </source>
</reference>
<dbReference type="InterPro" id="IPR036291">
    <property type="entry name" value="NAD(P)-bd_dom_sf"/>
</dbReference>
<evidence type="ECO:0000313" key="2">
    <source>
        <dbReference type="Proteomes" id="UP001055453"/>
    </source>
</evidence>
<accession>A0ABM7Z938</accession>
<dbReference type="SUPFAM" id="SSF51735">
    <property type="entry name" value="NAD(P)-binding Rossmann-fold domains"/>
    <property type="match status" value="1"/>
</dbReference>
<evidence type="ECO:0000313" key="1">
    <source>
        <dbReference type="EMBL" id="BDI19723.1"/>
    </source>
</evidence>
<dbReference type="EMBL" id="AP025732">
    <property type="protein sequence ID" value="BDI19723.1"/>
    <property type="molecule type" value="Genomic_DNA"/>
</dbReference>
<organism evidence="1 2">
    <name type="scientific">Nostoc cf. commune SO-36</name>
    <dbReference type="NCBI Taxonomy" id="449208"/>
    <lineage>
        <taxon>Bacteria</taxon>
        <taxon>Bacillati</taxon>
        <taxon>Cyanobacteriota</taxon>
        <taxon>Cyanophyceae</taxon>
        <taxon>Nostocales</taxon>
        <taxon>Nostocaceae</taxon>
        <taxon>Nostoc</taxon>
    </lineage>
</organism>
<name>A0ABM7Z938_NOSCO</name>
<protein>
    <submittedName>
        <fullName evidence="1">Uncharacterized protein</fullName>
    </submittedName>
</protein>